<accession>A0AAV4VC26</accession>
<dbReference type="AlphaFoldDB" id="A0AAV4VC26"/>
<sequence>MDKCLVVSLSVVHRVCQEINNRFLYDSEEILNGQCPYNNFDALLAEFLHLQPTPQFLRSRDPWLDKPLSHSTCALASWFFATIIPRITITLSPVFAPGFSREKFVRLALSPLPDEQGLSDEQSCPKLLFLCDSKAFARDVFVRENIYLTVYKQDVQVWYNSGMR</sequence>
<reference evidence="1 2" key="1">
    <citation type="submission" date="2021-06" db="EMBL/GenBank/DDBJ databases">
        <title>Caerostris extrusa draft genome.</title>
        <authorList>
            <person name="Kono N."/>
            <person name="Arakawa K."/>
        </authorList>
    </citation>
    <scope>NUCLEOTIDE SEQUENCE [LARGE SCALE GENOMIC DNA]</scope>
</reference>
<organism evidence="1 2">
    <name type="scientific">Caerostris extrusa</name>
    <name type="common">Bark spider</name>
    <name type="synonym">Caerostris bankana</name>
    <dbReference type="NCBI Taxonomy" id="172846"/>
    <lineage>
        <taxon>Eukaryota</taxon>
        <taxon>Metazoa</taxon>
        <taxon>Ecdysozoa</taxon>
        <taxon>Arthropoda</taxon>
        <taxon>Chelicerata</taxon>
        <taxon>Arachnida</taxon>
        <taxon>Araneae</taxon>
        <taxon>Araneomorphae</taxon>
        <taxon>Entelegynae</taxon>
        <taxon>Araneoidea</taxon>
        <taxon>Araneidae</taxon>
        <taxon>Caerostris</taxon>
    </lineage>
</organism>
<keyword evidence="2" id="KW-1185">Reference proteome</keyword>
<name>A0AAV4VC26_CAEEX</name>
<comment type="caution">
    <text evidence="1">The sequence shown here is derived from an EMBL/GenBank/DDBJ whole genome shotgun (WGS) entry which is preliminary data.</text>
</comment>
<dbReference type="EMBL" id="BPLR01014194">
    <property type="protein sequence ID" value="GIY67050.1"/>
    <property type="molecule type" value="Genomic_DNA"/>
</dbReference>
<dbReference type="Proteomes" id="UP001054945">
    <property type="component" value="Unassembled WGS sequence"/>
</dbReference>
<evidence type="ECO:0000313" key="2">
    <source>
        <dbReference type="Proteomes" id="UP001054945"/>
    </source>
</evidence>
<proteinExistence type="predicted"/>
<protein>
    <submittedName>
        <fullName evidence="1">Uncharacterized protein</fullName>
    </submittedName>
</protein>
<evidence type="ECO:0000313" key="1">
    <source>
        <dbReference type="EMBL" id="GIY67050.1"/>
    </source>
</evidence>
<gene>
    <name evidence="1" type="ORF">CEXT_11421</name>
</gene>